<evidence type="ECO:0000256" key="2">
    <source>
        <dbReference type="ARBA" id="ARBA00022679"/>
    </source>
</evidence>
<comment type="caution">
    <text evidence="7">The sequence shown here is derived from an EMBL/GenBank/DDBJ whole genome shotgun (WGS) entry which is preliminary data.</text>
</comment>
<dbReference type="Gene3D" id="3.40.50.150">
    <property type="entry name" value="Vaccinia Virus protein VP39"/>
    <property type="match status" value="1"/>
</dbReference>
<reference evidence="7" key="2">
    <citation type="journal article" date="2021" name="Microbiome">
        <title>Successional dynamics and alternative stable states in a saline activated sludge microbial community over 9 years.</title>
        <authorList>
            <person name="Wang Y."/>
            <person name="Ye J."/>
            <person name="Ju F."/>
            <person name="Liu L."/>
            <person name="Boyd J.A."/>
            <person name="Deng Y."/>
            <person name="Parks D.H."/>
            <person name="Jiang X."/>
            <person name="Yin X."/>
            <person name="Woodcroft B.J."/>
            <person name="Tyson G.W."/>
            <person name="Hugenholtz P."/>
            <person name="Polz M.F."/>
            <person name="Zhang T."/>
        </authorList>
    </citation>
    <scope>NUCLEOTIDE SEQUENCE</scope>
    <source>
        <strain evidence="7">HKST-UBA10</strain>
    </source>
</reference>
<dbReference type="PANTHER" id="PTHR11727">
    <property type="entry name" value="DIMETHYLADENOSINE TRANSFERASE"/>
    <property type="match status" value="1"/>
</dbReference>
<feature type="domain" description="Ribosomal RNA adenine methylase transferase N-terminal" evidence="6">
    <location>
        <begin position="28"/>
        <end position="214"/>
    </location>
</feature>
<dbReference type="PROSITE" id="PS51689">
    <property type="entry name" value="SAM_RNA_A_N6_MT"/>
    <property type="match status" value="1"/>
</dbReference>
<dbReference type="InterPro" id="IPR020596">
    <property type="entry name" value="rRNA_Ade_Mease_Trfase_CS"/>
</dbReference>
<keyword evidence="1 5" id="KW-0489">Methyltransferase</keyword>
<dbReference type="GO" id="GO:0000179">
    <property type="term" value="F:rRNA (adenine-N6,N6-)-dimethyltransferase activity"/>
    <property type="evidence" value="ECO:0007669"/>
    <property type="project" value="UniProtKB-UniRule"/>
</dbReference>
<dbReference type="InterPro" id="IPR023165">
    <property type="entry name" value="rRNA_Ade_diMease-like_C"/>
</dbReference>
<dbReference type="InterPro" id="IPR029063">
    <property type="entry name" value="SAM-dependent_MTases_sf"/>
</dbReference>
<dbReference type="PROSITE" id="PS01131">
    <property type="entry name" value="RRNA_A_DIMETH"/>
    <property type="match status" value="1"/>
</dbReference>
<keyword evidence="4 5" id="KW-0694">RNA-binding</keyword>
<feature type="binding site" evidence="5">
    <location>
        <position position="131"/>
    </location>
    <ligand>
        <name>S-adenosyl-L-methionine</name>
        <dbReference type="ChEBI" id="CHEBI:59789"/>
    </ligand>
</feature>
<keyword evidence="2 5" id="KW-0808">Transferase</keyword>
<feature type="binding site" evidence="5">
    <location>
        <position position="23"/>
    </location>
    <ligand>
        <name>S-adenosyl-L-methionine</name>
        <dbReference type="ChEBI" id="CHEBI:59789"/>
    </ligand>
</feature>
<evidence type="ECO:0000256" key="3">
    <source>
        <dbReference type="ARBA" id="ARBA00022691"/>
    </source>
</evidence>
<sequence>MDQNILINKYKTSFKKELGQNFLVDNYYSDLLVESAKLTKEDIVVEIGTGLGAFTFPLSDKVKQVFTFEKDKDTFEDISNELAISSNITAVNLDLLQTKETLSTVIHSNSLNTNRSVTEGDNILSYKVVASLPYNVSKRVINYFLSQENLPTTMTYILQKEVALKYAAVPPKATFLSNLIYLYGTCEYIETVPKEAFYPIPKVDGGIIHVVVNKESAKTVESKLIKFIKIGFSSPRKTIANVLSAGLHVEKKSVESELIRLDISPNLRAENLTLDQWKILYKNLNF</sequence>
<dbReference type="GO" id="GO:0005829">
    <property type="term" value="C:cytosol"/>
    <property type="evidence" value="ECO:0007669"/>
    <property type="project" value="TreeGrafter"/>
</dbReference>
<dbReference type="AlphaFoldDB" id="A0A955L3P2"/>
<reference evidence="7" key="1">
    <citation type="submission" date="2020-04" db="EMBL/GenBank/DDBJ databases">
        <authorList>
            <person name="Zhang T."/>
        </authorList>
    </citation>
    <scope>NUCLEOTIDE SEQUENCE</scope>
    <source>
        <strain evidence="7">HKST-UBA10</strain>
    </source>
</reference>
<dbReference type="GO" id="GO:0003723">
    <property type="term" value="F:RNA binding"/>
    <property type="evidence" value="ECO:0007669"/>
    <property type="project" value="UniProtKB-UniRule"/>
</dbReference>
<evidence type="ECO:0000256" key="4">
    <source>
        <dbReference type="ARBA" id="ARBA00022884"/>
    </source>
</evidence>
<dbReference type="Gene3D" id="1.10.8.100">
    <property type="entry name" value="Ribosomal RNA adenine dimethylase-like, domain 2"/>
    <property type="match status" value="1"/>
</dbReference>
<dbReference type="SMART" id="SM00650">
    <property type="entry name" value="rADc"/>
    <property type="match status" value="1"/>
</dbReference>
<organism evidence="7 8">
    <name type="scientific">Candidatus Dojkabacteria bacterium</name>
    <dbReference type="NCBI Taxonomy" id="2099670"/>
    <lineage>
        <taxon>Bacteria</taxon>
        <taxon>Candidatus Dojkabacteria</taxon>
    </lineage>
</organism>
<evidence type="ECO:0000313" key="8">
    <source>
        <dbReference type="Proteomes" id="UP000782843"/>
    </source>
</evidence>
<proteinExistence type="inferred from homology"/>
<comment type="similarity">
    <text evidence="5">Belongs to the class I-like SAM-binding methyltransferase superfamily. rRNA adenine N(6)-methyltransferase family.</text>
</comment>
<feature type="binding site" evidence="5">
    <location>
        <position position="48"/>
    </location>
    <ligand>
        <name>S-adenosyl-L-methionine</name>
        <dbReference type="ChEBI" id="CHEBI:59789"/>
    </ligand>
</feature>
<evidence type="ECO:0000256" key="5">
    <source>
        <dbReference type="PROSITE-ProRule" id="PRU01026"/>
    </source>
</evidence>
<accession>A0A955L3P2</accession>
<protein>
    <recommendedName>
        <fullName evidence="6">Ribosomal RNA adenine methylase transferase N-terminal domain-containing protein</fullName>
    </recommendedName>
</protein>
<feature type="binding site" evidence="5">
    <location>
        <position position="94"/>
    </location>
    <ligand>
        <name>S-adenosyl-L-methionine</name>
        <dbReference type="ChEBI" id="CHEBI:59789"/>
    </ligand>
</feature>
<evidence type="ECO:0000259" key="6">
    <source>
        <dbReference type="SMART" id="SM00650"/>
    </source>
</evidence>
<dbReference type="InterPro" id="IPR001737">
    <property type="entry name" value="KsgA/Erm"/>
</dbReference>
<dbReference type="EMBL" id="JAGQLG010000102">
    <property type="protein sequence ID" value="MCA9382299.1"/>
    <property type="molecule type" value="Genomic_DNA"/>
</dbReference>
<evidence type="ECO:0000256" key="1">
    <source>
        <dbReference type="ARBA" id="ARBA00022603"/>
    </source>
</evidence>
<dbReference type="PANTHER" id="PTHR11727:SF7">
    <property type="entry name" value="DIMETHYLADENOSINE TRANSFERASE-RELATED"/>
    <property type="match status" value="1"/>
</dbReference>
<feature type="binding site" evidence="5">
    <location>
        <position position="69"/>
    </location>
    <ligand>
        <name>S-adenosyl-L-methionine</name>
        <dbReference type="ChEBI" id="CHEBI:59789"/>
    </ligand>
</feature>
<feature type="binding site" evidence="5">
    <location>
        <position position="21"/>
    </location>
    <ligand>
        <name>S-adenosyl-L-methionine</name>
        <dbReference type="ChEBI" id="CHEBI:59789"/>
    </ligand>
</feature>
<evidence type="ECO:0000313" key="7">
    <source>
        <dbReference type="EMBL" id="MCA9382299.1"/>
    </source>
</evidence>
<keyword evidence="3 5" id="KW-0949">S-adenosyl-L-methionine</keyword>
<name>A0A955L3P2_9BACT</name>
<dbReference type="Proteomes" id="UP000782843">
    <property type="component" value="Unassembled WGS sequence"/>
</dbReference>
<dbReference type="InterPro" id="IPR020598">
    <property type="entry name" value="rRNA_Ade_methylase_Trfase_N"/>
</dbReference>
<dbReference type="Pfam" id="PF00398">
    <property type="entry name" value="RrnaAD"/>
    <property type="match status" value="1"/>
</dbReference>
<dbReference type="SUPFAM" id="SSF53335">
    <property type="entry name" value="S-adenosyl-L-methionine-dependent methyltransferases"/>
    <property type="match status" value="1"/>
</dbReference>
<gene>
    <name evidence="7" type="ORF">KC660_02725</name>
</gene>